<dbReference type="Gene3D" id="3.40.630.30">
    <property type="match status" value="1"/>
</dbReference>
<dbReference type="EMBL" id="JAEQNB010000001">
    <property type="protein sequence ID" value="MBL0385892.1"/>
    <property type="molecule type" value="Genomic_DNA"/>
</dbReference>
<comment type="caution">
    <text evidence="2">The sequence shown here is derived from an EMBL/GenBank/DDBJ whole genome shotgun (WGS) entry which is preliminary data.</text>
</comment>
<reference evidence="2 3" key="1">
    <citation type="submission" date="2021-01" db="EMBL/GenBank/DDBJ databases">
        <title>Tumebacillus sp. strain ITR2 16S ribosomal RNA gene Genome sequencing and assembly.</title>
        <authorList>
            <person name="Kang M."/>
        </authorList>
    </citation>
    <scope>NUCLEOTIDE SEQUENCE [LARGE SCALE GENOMIC DNA]</scope>
    <source>
        <strain evidence="2 3">ITR2</strain>
    </source>
</reference>
<accession>A0ABS1J6I5</accession>
<protein>
    <submittedName>
        <fullName evidence="2">GNAT family N-acetyltransferase</fullName>
    </submittedName>
</protein>
<feature type="domain" description="N-acetyltransferase" evidence="1">
    <location>
        <begin position="8"/>
        <end position="162"/>
    </location>
</feature>
<dbReference type="InterPro" id="IPR016181">
    <property type="entry name" value="Acyl_CoA_acyltransferase"/>
</dbReference>
<dbReference type="InterPro" id="IPR000182">
    <property type="entry name" value="GNAT_dom"/>
</dbReference>
<keyword evidence="3" id="KW-1185">Reference proteome</keyword>
<gene>
    <name evidence="2" type="ORF">JJB07_04440</name>
</gene>
<dbReference type="PROSITE" id="PS51186">
    <property type="entry name" value="GNAT"/>
    <property type="match status" value="1"/>
</dbReference>
<sequence length="162" mass="18820">MMKEGLKVQTTPVRDEDESFLFALFTSTREQELQAWGWDEAMQQHFLQMQWRAQCSSYSVQFPQAEHLLLCHDQQPVGRVILNHSQESLHLVDITLHPNFRGQGIGTRYLLTLQQEGSESGQSVILNVRTDNPARRLYERLGFASTGEDELYVRMAWHSKQK</sequence>
<proteinExistence type="predicted"/>
<evidence type="ECO:0000313" key="2">
    <source>
        <dbReference type="EMBL" id="MBL0385892.1"/>
    </source>
</evidence>
<dbReference type="CDD" id="cd04301">
    <property type="entry name" value="NAT_SF"/>
    <property type="match status" value="1"/>
</dbReference>
<dbReference type="SUPFAM" id="SSF55729">
    <property type="entry name" value="Acyl-CoA N-acyltransferases (Nat)"/>
    <property type="match status" value="1"/>
</dbReference>
<name>A0ABS1J6I5_9BACL</name>
<evidence type="ECO:0000313" key="3">
    <source>
        <dbReference type="Proteomes" id="UP000602284"/>
    </source>
</evidence>
<dbReference type="Proteomes" id="UP000602284">
    <property type="component" value="Unassembled WGS sequence"/>
</dbReference>
<organism evidence="2 3">
    <name type="scientific">Tumebacillus amylolyticus</name>
    <dbReference type="NCBI Taxonomy" id="2801339"/>
    <lineage>
        <taxon>Bacteria</taxon>
        <taxon>Bacillati</taxon>
        <taxon>Bacillota</taxon>
        <taxon>Bacilli</taxon>
        <taxon>Bacillales</taxon>
        <taxon>Alicyclobacillaceae</taxon>
        <taxon>Tumebacillus</taxon>
    </lineage>
</organism>
<dbReference type="Pfam" id="PF00583">
    <property type="entry name" value="Acetyltransf_1"/>
    <property type="match status" value="1"/>
</dbReference>
<evidence type="ECO:0000259" key="1">
    <source>
        <dbReference type="PROSITE" id="PS51186"/>
    </source>
</evidence>